<proteinExistence type="predicted"/>
<organism evidence="3 4">
    <name type="scientific">Eruca vesicaria subsp. sativa</name>
    <name type="common">Garden rocket</name>
    <name type="synonym">Eruca sativa</name>
    <dbReference type="NCBI Taxonomy" id="29727"/>
    <lineage>
        <taxon>Eukaryota</taxon>
        <taxon>Viridiplantae</taxon>
        <taxon>Streptophyta</taxon>
        <taxon>Embryophyta</taxon>
        <taxon>Tracheophyta</taxon>
        <taxon>Spermatophyta</taxon>
        <taxon>Magnoliopsida</taxon>
        <taxon>eudicotyledons</taxon>
        <taxon>Gunneridae</taxon>
        <taxon>Pentapetalae</taxon>
        <taxon>rosids</taxon>
        <taxon>malvids</taxon>
        <taxon>Brassicales</taxon>
        <taxon>Brassicaceae</taxon>
        <taxon>Brassiceae</taxon>
        <taxon>Eruca</taxon>
    </lineage>
</organism>
<keyword evidence="2" id="KW-0472">Membrane</keyword>
<name>A0ABC8KQN5_ERUVS</name>
<dbReference type="PANTHER" id="PTHR31170:SF9">
    <property type="entry name" value="PROTEIN, PUTATIVE (DUF247)-RELATED"/>
    <property type="match status" value="1"/>
</dbReference>
<feature type="coiled-coil region" evidence="1">
    <location>
        <begin position="93"/>
        <end position="120"/>
    </location>
</feature>
<accession>A0ABC8KQN5</accession>
<dbReference type="Proteomes" id="UP001642260">
    <property type="component" value="Unassembled WGS sequence"/>
</dbReference>
<evidence type="ECO:0000256" key="2">
    <source>
        <dbReference type="SAM" id="Phobius"/>
    </source>
</evidence>
<comment type="caution">
    <text evidence="3">The sequence shown here is derived from an EMBL/GenBank/DDBJ whole genome shotgun (WGS) entry which is preliminary data.</text>
</comment>
<evidence type="ECO:0000313" key="3">
    <source>
        <dbReference type="EMBL" id="CAH8361206.1"/>
    </source>
</evidence>
<protein>
    <submittedName>
        <fullName evidence="3">Uncharacterized protein</fullName>
    </submittedName>
</protein>
<evidence type="ECO:0000313" key="4">
    <source>
        <dbReference type="Proteomes" id="UP001642260"/>
    </source>
</evidence>
<keyword evidence="2" id="KW-0812">Transmembrane</keyword>
<keyword evidence="4" id="KW-1185">Reference proteome</keyword>
<dbReference type="EMBL" id="CAKOAT010300044">
    <property type="protein sequence ID" value="CAH8361206.1"/>
    <property type="molecule type" value="Genomic_DNA"/>
</dbReference>
<keyword evidence="1" id="KW-0175">Coiled coil</keyword>
<keyword evidence="2" id="KW-1133">Transmembrane helix</keyword>
<sequence>MDLSQPRRMYPGMWRYPKNHDMCCIYRVPNCIREVNPEAYTPQLVLIGPLHHSLKSQALKALDLLGDITYTKSLGYLNMEEHKKVYLTEFAQRVEGEKTISELRRMIEEEEEAIRENYSESTAWIKSTEFVEMVLHDSVFIIEFILRHMETEPEITGDPLMVEPCLEDTVKDDLILLENQLPYVILEKLFDPIVPRIYPHQTFRNLIIEYFDFQGKIGENSKFRHLTDLNRCVRVETLPKHDEEKRNPIQHMYNADKLDSGGVTLKALEEELSLDVRFENGCLKMPCLRVVDKLEMELRNVMALEQCHYPYNALVCNYVDFLDYLIDTDKDVDLLVQKGIIENWIGEPASVARMVNKLGLGILDHGSYYYDTVVKVNAYYTDPVNRSMAVLKRVYFGNLWTGTATIAATFLLVMSLIQTVASIIQVMQNAS</sequence>
<evidence type="ECO:0000256" key="1">
    <source>
        <dbReference type="SAM" id="Coils"/>
    </source>
</evidence>
<dbReference type="Pfam" id="PF03140">
    <property type="entry name" value="DUF247"/>
    <property type="match status" value="1"/>
</dbReference>
<dbReference type="AlphaFoldDB" id="A0ABC8KQN5"/>
<reference evidence="3 4" key="1">
    <citation type="submission" date="2022-03" db="EMBL/GenBank/DDBJ databases">
        <authorList>
            <person name="Macdonald S."/>
            <person name="Ahmed S."/>
            <person name="Newling K."/>
        </authorList>
    </citation>
    <scope>NUCLEOTIDE SEQUENCE [LARGE SCALE GENOMIC DNA]</scope>
</reference>
<gene>
    <name evidence="3" type="ORF">ERUC_LOCUS26962</name>
</gene>
<dbReference type="InterPro" id="IPR004158">
    <property type="entry name" value="DUF247_pln"/>
</dbReference>
<dbReference type="PANTHER" id="PTHR31170">
    <property type="entry name" value="BNAC04G53230D PROTEIN"/>
    <property type="match status" value="1"/>
</dbReference>
<feature type="transmembrane region" description="Helical" evidence="2">
    <location>
        <begin position="395"/>
        <end position="417"/>
    </location>
</feature>